<feature type="compositionally biased region" description="Basic and acidic residues" evidence="2">
    <location>
        <begin position="154"/>
        <end position="167"/>
    </location>
</feature>
<dbReference type="PANTHER" id="PTHR14690">
    <property type="entry name" value="IQ MOTIF CONTAINING WITH AAA DOMAIN 1"/>
    <property type="match status" value="1"/>
</dbReference>
<comment type="caution">
    <text evidence="4">The sequence shown here is derived from an EMBL/GenBank/DDBJ whole genome shotgun (WGS) entry which is preliminary data.</text>
</comment>
<keyword evidence="5" id="KW-1185">Reference proteome</keyword>
<dbReference type="InterPro" id="IPR027417">
    <property type="entry name" value="P-loop_NTPase"/>
</dbReference>
<protein>
    <recommendedName>
        <fullName evidence="3">ATPase AAA-type core domain-containing protein</fullName>
    </recommendedName>
</protein>
<dbReference type="SUPFAM" id="SSF52540">
    <property type="entry name" value="P-loop containing nucleoside triphosphate hydrolases"/>
    <property type="match status" value="1"/>
</dbReference>
<sequence length="851" mass="99544">MSFEYYVDWWITARNKFDDLYQRDEAWRNKAKPLKDRKLANKLLGGFYVKYSTLVQELDTCLDQIAQPQKRFTMRKLVDAATVRLCEFNDELRKVDFSEYHYVDDNLVELKKLKKGEKIYIPPEPVPEETHLDENALSENPTEGQPPEGQQAEAKTDEKAEKKEAKVKEKKGKRPKQQFVTEEKQLTAEELAEIQRKLKKIAETKQVPKPIDPELAEVASIKIQAVWKGHTARQLTKRNEAERRLLIGMTEPSWRSKEEFEILEKNLNKRRAYRDERIREYIEAIDKEKARVLRVIAPGLAEDIGDEIREWFYQWYIRAGAFDKYPPEAKGGTVLVVRGETMTPEEYLADVLRRQKEKEKNKGADKEKAKKEKEKKLAEEKKKKEQEKKKKEAEAKKKKKKKITEYEYEYGDTFAKPLYDEGHRELLEIWDQRNDLENPLEKHYMDLITDNECYLLQLSVRKVIDELMVLELDLLVEALEKDKARRKGKKYKKKKSKKKKGKKKKKKGKKDPTANRSTEDLFQELVDCGIIRQYPVVKLADYKGDFSYKNWDLRNMQFDPPATFLDVRQAVVLNCIMPLGVEVMKRPRSVLICGPRQTGKHLLANAIFNETQCVLFDLSPENTAGKYPGGKGMKMLIHLISKMSKLLAPSIIYFDAAEKIFYKKVPKDEKSLDPKRIGKKLFKGIIKTITAADRVLVLGVTSKPWAAQAAKMKKTFERNILVPRPDYGSVYLYWRELLMAYHVVDRNIDVTSLVTVTLNYPFPVIKYAVEQVMTPRRIIQLSYNPLRQEELYEILVSEGLEPITDKEYNKYLKWYFKTPLGKQRNAFNKVAEAEREVERAAKEKAEKARKK</sequence>
<feature type="region of interest" description="Disordered" evidence="2">
    <location>
        <begin position="121"/>
        <end position="181"/>
    </location>
</feature>
<dbReference type="EMBL" id="JANEYG010000018">
    <property type="protein sequence ID" value="KAJ8919460.1"/>
    <property type="molecule type" value="Genomic_DNA"/>
</dbReference>
<keyword evidence="1" id="KW-0175">Coiled coil</keyword>
<feature type="domain" description="ATPase AAA-type core" evidence="3">
    <location>
        <begin position="590"/>
        <end position="723"/>
    </location>
</feature>
<evidence type="ECO:0000313" key="4">
    <source>
        <dbReference type="EMBL" id="KAJ8919460.1"/>
    </source>
</evidence>
<feature type="compositionally biased region" description="Basic residues" evidence="2">
    <location>
        <begin position="486"/>
        <end position="509"/>
    </location>
</feature>
<dbReference type="AlphaFoldDB" id="A0AAV8W0B5"/>
<evidence type="ECO:0000256" key="2">
    <source>
        <dbReference type="SAM" id="MobiDB-lite"/>
    </source>
</evidence>
<evidence type="ECO:0000256" key="1">
    <source>
        <dbReference type="SAM" id="Coils"/>
    </source>
</evidence>
<name>A0AAV8W0B5_9CUCU</name>
<dbReference type="GO" id="GO:0016887">
    <property type="term" value="F:ATP hydrolysis activity"/>
    <property type="evidence" value="ECO:0007669"/>
    <property type="project" value="InterPro"/>
</dbReference>
<dbReference type="GO" id="GO:0005524">
    <property type="term" value="F:ATP binding"/>
    <property type="evidence" value="ECO:0007669"/>
    <property type="project" value="InterPro"/>
</dbReference>
<dbReference type="Proteomes" id="UP001159042">
    <property type="component" value="Unassembled WGS sequence"/>
</dbReference>
<dbReference type="Gene3D" id="3.40.50.300">
    <property type="entry name" value="P-loop containing nucleotide triphosphate hydrolases"/>
    <property type="match status" value="1"/>
</dbReference>
<accession>A0AAV8W0B5</accession>
<feature type="region of interest" description="Disordered" evidence="2">
    <location>
        <begin position="352"/>
        <end position="396"/>
    </location>
</feature>
<dbReference type="PANTHER" id="PTHR14690:SF9">
    <property type="entry name" value="GH08353P"/>
    <property type="match status" value="1"/>
</dbReference>
<dbReference type="Pfam" id="PF00004">
    <property type="entry name" value="AAA"/>
    <property type="match status" value="1"/>
</dbReference>
<dbReference type="PROSITE" id="PS50096">
    <property type="entry name" value="IQ"/>
    <property type="match status" value="1"/>
</dbReference>
<evidence type="ECO:0000259" key="3">
    <source>
        <dbReference type="Pfam" id="PF00004"/>
    </source>
</evidence>
<organism evidence="4 5">
    <name type="scientific">Exocentrus adspersus</name>
    <dbReference type="NCBI Taxonomy" id="1586481"/>
    <lineage>
        <taxon>Eukaryota</taxon>
        <taxon>Metazoa</taxon>
        <taxon>Ecdysozoa</taxon>
        <taxon>Arthropoda</taxon>
        <taxon>Hexapoda</taxon>
        <taxon>Insecta</taxon>
        <taxon>Pterygota</taxon>
        <taxon>Neoptera</taxon>
        <taxon>Endopterygota</taxon>
        <taxon>Coleoptera</taxon>
        <taxon>Polyphaga</taxon>
        <taxon>Cucujiformia</taxon>
        <taxon>Chrysomeloidea</taxon>
        <taxon>Cerambycidae</taxon>
        <taxon>Lamiinae</taxon>
        <taxon>Acanthocinini</taxon>
        <taxon>Exocentrus</taxon>
    </lineage>
</organism>
<dbReference type="InterPro" id="IPR052267">
    <property type="entry name" value="N-DRC_Component"/>
</dbReference>
<feature type="coiled-coil region" evidence="1">
    <location>
        <begin position="823"/>
        <end position="851"/>
    </location>
</feature>
<feature type="region of interest" description="Disordered" evidence="2">
    <location>
        <begin position="486"/>
        <end position="515"/>
    </location>
</feature>
<proteinExistence type="predicted"/>
<dbReference type="InterPro" id="IPR003959">
    <property type="entry name" value="ATPase_AAA_core"/>
</dbReference>
<gene>
    <name evidence="4" type="ORF">NQ315_016560</name>
</gene>
<reference evidence="4 5" key="1">
    <citation type="journal article" date="2023" name="Insect Mol. Biol.">
        <title>Genome sequencing provides insights into the evolution of gene families encoding plant cell wall-degrading enzymes in longhorned beetles.</title>
        <authorList>
            <person name="Shin N.R."/>
            <person name="Okamura Y."/>
            <person name="Kirsch R."/>
            <person name="Pauchet Y."/>
        </authorList>
    </citation>
    <scope>NUCLEOTIDE SEQUENCE [LARGE SCALE GENOMIC DNA]</scope>
    <source>
        <strain evidence="4">EAD_L_NR</strain>
    </source>
</reference>
<feature type="compositionally biased region" description="Basic and acidic residues" evidence="2">
    <location>
        <begin position="352"/>
        <end position="395"/>
    </location>
</feature>
<evidence type="ECO:0000313" key="5">
    <source>
        <dbReference type="Proteomes" id="UP001159042"/>
    </source>
</evidence>
<dbReference type="Gene3D" id="1.10.8.60">
    <property type="match status" value="1"/>
</dbReference>